<organism evidence="10 11">
    <name type="scientific">Pelagimonas varians</name>
    <dbReference type="NCBI Taxonomy" id="696760"/>
    <lineage>
        <taxon>Bacteria</taxon>
        <taxon>Pseudomonadati</taxon>
        <taxon>Pseudomonadota</taxon>
        <taxon>Alphaproteobacteria</taxon>
        <taxon>Rhodobacterales</taxon>
        <taxon>Roseobacteraceae</taxon>
        <taxon>Pelagimonas</taxon>
    </lineage>
</organism>
<dbReference type="InterPro" id="IPR001917">
    <property type="entry name" value="Aminotrans_II_pyridoxalP_BS"/>
</dbReference>
<dbReference type="InterPro" id="IPR015422">
    <property type="entry name" value="PyrdxlP-dep_Trfase_small"/>
</dbReference>
<keyword evidence="11" id="KW-1185">Reference proteome</keyword>
<feature type="binding site" description="in other chain" evidence="8">
    <location>
        <begin position="210"/>
        <end position="213"/>
    </location>
    <ligand>
        <name>pyridoxal 5'-phosphate</name>
        <dbReference type="ChEBI" id="CHEBI:597326"/>
        <note>ligand shared between dimeric partners</note>
    </ligand>
</feature>
<comment type="cofactor">
    <cofactor evidence="8">
        <name>pyridoxal 5'-phosphate</name>
        <dbReference type="ChEBI" id="CHEBI:597326"/>
    </cofactor>
    <text evidence="8">Binds 1 pyridoxal phosphate per subunit.</text>
</comment>
<comment type="catalytic activity">
    <reaction evidence="7">
        <text>succinyl-CoA + glycine + H(+) = 5-aminolevulinate + CO2 + CoA</text>
        <dbReference type="Rhea" id="RHEA:12921"/>
        <dbReference type="ChEBI" id="CHEBI:15378"/>
        <dbReference type="ChEBI" id="CHEBI:16526"/>
        <dbReference type="ChEBI" id="CHEBI:57287"/>
        <dbReference type="ChEBI" id="CHEBI:57292"/>
        <dbReference type="ChEBI" id="CHEBI:57305"/>
        <dbReference type="ChEBI" id="CHEBI:356416"/>
        <dbReference type="EC" id="2.3.1.37"/>
    </reaction>
</comment>
<name>A0A238KAX1_9RHOB</name>
<dbReference type="PANTHER" id="PTHR13693">
    <property type="entry name" value="CLASS II AMINOTRANSFERASE/8-AMINO-7-OXONONANOATE SYNTHASE"/>
    <property type="match status" value="1"/>
</dbReference>
<comment type="function">
    <text evidence="8">Catalyzes the cleavage of 2-amino-3-ketobutyrate to glycine and acetyl-CoA.</text>
</comment>
<dbReference type="EMBL" id="FXYH01000005">
    <property type="protein sequence ID" value="SMX39594.1"/>
    <property type="molecule type" value="Genomic_DNA"/>
</dbReference>
<dbReference type="InterPro" id="IPR015421">
    <property type="entry name" value="PyrdxlP-dep_Trfase_major"/>
</dbReference>
<comment type="subunit">
    <text evidence="8">Homodimer.</text>
</comment>
<dbReference type="GO" id="GO:0008890">
    <property type="term" value="F:glycine C-acetyltransferase activity"/>
    <property type="evidence" value="ECO:0007669"/>
    <property type="project" value="UniProtKB-UniRule"/>
</dbReference>
<protein>
    <recommendedName>
        <fullName evidence="8">2-amino-3-ketobutyrate coenzyme A ligase</fullName>
        <shortName evidence="8">AKB ligase</shortName>
        <ecNumber evidence="8">2.3.1.29</ecNumber>
    </recommendedName>
    <alternativeName>
        <fullName evidence="8">Glycine acetyltransferase</fullName>
    </alternativeName>
</protein>
<dbReference type="FunFam" id="3.40.640.10:FF:000006">
    <property type="entry name" value="5-aminolevulinate synthase, mitochondrial"/>
    <property type="match status" value="1"/>
</dbReference>
<keyword evidence="3 8" id="KW-0808">Transferase</keyword>
<evidence type="ECO:0000256" key="5">
    <source>
        <dbReference type="ARBA" id="ARBA00023133"/>
    </source>
</evidence>
<dbReference type="GO" id="GO:0003870">
    <property type="term" value="F:5-aminolevulinate synthase activity"/>
    <property type="evidence" value="ECO:0007669"/>
    <property type="project" value="UniProtKB-EC"/>
</dbReference>
<accession>A0A238KAX1</accession>
<dbReference type="NCBIfam" id="NF005394">
    <property type="entry name" value="PRK06939.1"/>
    <property type="match status" value="1"/>
</dbReference>
<dbReference type="GO" id="GO:0030170">
    <property type="term" value="F:pyridoxal phosphate binding"/>
    <property type="evidence" value="ECO:0007669"/>
    <property type="project" value="UniProtKB-UniRule"/>
</dbReference>
<dbReference type="Gene3D" id="3.90.1150.10">
    <property type="entry name" value="Aspartate Aminotransferase, domain 1"/>
    <property type="match status" value="1"/>
</dbReference>
<dbReference type="OrthoDB" id="9807157at2"/>
<keyword evidence="6 8" id="KW-0012">Acyltransferase</keyword>
<dbReference type="InterPro" id="IPR011282">
    <property type="entry name" value="2am3keto_CoA_ligase"/>
</dbReference>
<evidence type="ECO:0000256" key="8">
    <source>
        <dbReference type="HAMAP-Rule" id="MF_00985"/>
    </source>
</evidence>
<dbReference type="InterPro" id="IPR004839">
    <property type="entry name" value="Aminotransferase_I/II_large"/>
</dbReference>
<dbReference type="Gene3D" id="3.40.640.10">
    <property type="entry name" value="Type I PLP-dependent aspartate aminotransferase-like (Major domain)"/>
    <property type="match status" value="1"/>
</dbReference>
<evidence type="ECO:0000313" key="11">
    <source>
        <dbReference type="Proteomes" id="UP000220836"/>
    </source>
</evidence>
<dbReference type="Pfam" id="PF00155">
    <property type="entry name" value="Aminotran_1_2"/>
    <property type="match status" value="1"/>
</dbReference>
<dbReference type="CDD" id="cd06454">
    <property type="entry name" value="KBL_like"/>
    <property type="match status" value="1"/>
</dbReference>
<dbReference type="PANTHER" id="PTHR13693:SF102">
    <property type="entry name" value="2-AMINO-3-KETOBUTYRATE COENZYME A LIGASE, MITOCHONDRIAL"/>
    <property type="match status" value="1"/>
</dbReference>
<dbReference type="RefSeq" id="WP_097804276.1">
    <property type="nucleotide sequence ID" value="NZ_FXYH01000005.1"/>
</dbReference>
<feature type="binding site" evidence="8">
    <location>
        <position position="368"/>
    </location>
    <ligand>
        <name>substrate</name>
    </ligand>
</feature>
<comment type="catalytic activity">
    <reaction evidence="8">
        <text>glycine + acetyl-CoA = (2S)-2-amino-3-oxobutanoate + CoA</text>
        <dbReference type="Rhea" id="RHEA:20736"/>
        <dbReference type="ChEBI" id="CHEBI:57287"/>
        <dbReference type="ChEBI" id="CHEBI:57288"/>
        <dbReference type="ChEBI" id="CHEBI:57305"/>
        <dbReference type="ChEBI" id="CHEBI:78948"/>
        <dbReference type="EC" id="2.3.1.29"/>
    </reaction>
</comment>
<evidence type="ECO:0000256" key="2">
    <source>
        <dbReference type="ARBA" id="ARBA00008392"/>
    </source>
</evidence>
<evidence type="ECO:0000256" key="3">
    <source>
        <dbReference type="ARBA" id="ARBA00022679"/>
    </source>
</evidence>
<feature type="binding site" description="in other chain" evidence="8">
    <location>
        <begin position="111"/>
        <end position="112"/>
    </location>
    <ligand>
        <name>pyridoxal 5'-phosphate</name>
        <dbReference type="ChEBI" id="CHEBI:597326"/>
        <note>ligand shared between dimeric partners</note>
    </ligand>
</feature>
<reference evidence="10 11" key="1">
    <citation type="submission" date="2017-05" db="EMBL/GenBank/DDBJ databases">
        <authorList>
            <person name="Song R."/>
            <person name="Chenine A.L."/>
            <person name="Ruprecht R.M."/>
        </authorList>
    </citation>
    <scope>NUCLEOTIDE SEQUENCE [LARGE SCALE GENOMIC DNA]</scope>
    <source>
        <strain evidence="10 11">CECT 8663</strain>
    </source>
</reference>
<dbReference type="InterPro" id="IPR050087">
    <property type="entry name" value="AON_synthase_class-II"/>
</dbReference>
<evidence type="ECO:0000259" key="9">
    <source>
        <dbReference type="Pfam" id="PF00155"/>
    </source>
</evidence>
<sequence length="404" mass="44104">MTADFIDHMTREIEMLMQTGLYKTERVITSKQGGTVALDTGREVINLCANNYLGLSDHPDLIEAGRDALSRYGYGMSSVRFICGTQEEHKELEARLARFLGFEDTILYSSCFDANTGLFETLLGPDDAIISDALNHASIIDGVRLCKAKRFRYANSDMDDLEAQLRAATAAGARFKMIATDGVFSMDGFIAKLGQICDLADKYGAMVMVDDSHAVGFVGATGRGSIEHCNVMGRVDVITGTLGKALGGASGGYTCAKREVVDWLRQRSRPYLFSNTLAPVIAQTSIKVLDMLEASTERRDQVMQHAAHFRARMSGAGFDLLPGEHPIIPVMLRDPKLAQEMAKRLDAKGVYVAPFSFPVVPKGQDRIRTQMSAALSRAELDHAIDAFIDVGRDMNIIGGASNEQ</sequence>
<gene>
    <name evidence="8 10" type="primary">kbl</name>
    <name evidence="10" type="ORF">PEV8663_01776</name>
</gene>
<feature type="binding site" description="in other chain" evidence="8">
    <location>
        <position position="185"/>
    </location>
    <ligand>
        <name>pyridoxal 5'-phosphate</name>
        <dbReference type="ChEBI" id="CHEBI:597326"/>
        <note>ligand shared between dimeric partners</note>
    </ligand>
</feature>
<feature type="binding site" evidence="8">
    <location>
        <begin position="274"/>
        <end position="275"/>
    </location>
    <ligand>
        <name>pyridoxal 5'-phosphate</name>
        <dbReference type="ChEBI" id="CHEBI:597326"/>
        <note>ligand shared between dimeric partners</note>
    </ligand>
</feature>
<keyword evidence="5" id="KW-0350">Heme biosynthesis</keyword>
<evidence type="ECO:0000256" key="1">
    <source>
        <dbReference type="ARBA" id="ARBA00005029"/>
    </source>
</evidence>
<comment type="similarity">
    <text evidence="2 8">Belongs to the class-II pyridoxal-phosphate-dependent aminotransferase family.</text>
</comment>
<evidence type="ECO:0000313" key="10">
    <source>
        <dbReference type="EMBL" id="SMX39594.1"/>
    </source>
</evidence>
<evidence type="ECO:0000256" key="7">
    <source>
        <dbReference type="ARBA" id="ARBA00047654"/>
    </source>
</evidence>
<dbReference type="PROSITE" id="PS00599">
    <property type="entry name" value="AA_TRANSFER_CLASS_2"/>
    <property type="match status" value="1"/>
</dbReference>
<feature type="binding site" evidence="8">
    <location>
        <position position="136"/>
    </location>
    <ligand>
        <name>substrate</name>
    </ligand>
</feature>
<dbReference type="GO" id="GO:0019518">
    <property type="term" value="P:L-threonine catabolic process to glycine"/>
    <property type="evidence" value="ECO:0007669"/>
    <property type="project" value="UniProtKB-UniRule"/>
</dbReference>
<proteinExistence type="inferred from homology"/>
<feature type="binding site" description="in other chain" evidence="8">
    <location>
        <begin position="241"/>
        <end position="244"/>
    </location>
    <ligand>
        <name>pyridoxal 5'-phosphate</name>
        <dbReference type="ChEBI" id="CHEBI:597326"/>
        <note>ligand shared between dimeric partners</note>
    </ligand>
</feature>
<dbReference type="UniPathway" id="UPA00046">
    <property type="reaction ID" value="UER00506"/>
</dbReference>
<dbReference type="GO" id="GO:0016874">
    <property type="term" value="F:ligase activity"/>
    <property type="evidence" value="ECO:0007669"/>
    <property type="project" value="UniProtKB-KW"/>
</dbReference>
<keyword evidence="4 8" id="KW-0663">Pyridoxal phosphate</keyword>
<comment type="pathway">
    <text evidence="8">Amino-acid degradation; L-threonine degradation via oxydo-reductase pathway; glycine from L-threonine: step 2/2.</text>
</comment>
<evidence type="ECO:0000256" key="6">
    <source>
        <dbReference type="ARBA" id="ARBA00023315"/>
    </source>
</evidence>
<dbReference type="InterPro" id="IPR015424">
    <property type="entry name" value="PyrdxlP-dep_Trfase"/>
</dbReference>
<feature type="modified residue" description="N6-(pyridoxal phosphate)lysine" evidence="8">
    <location>
        <position position="244"/>
    </location>
</feature>
<feature type="domain" description="Aminotransferase class I/classII large" evidence="9">
    <location>
        <begin position="43"/>
        <end position="387"/>
    </location>
</feature>
<dbReference type="AlphaFoldDB" id="A0A238KAX1"/>
<dbReference type="GO" id="GO:0005829">
    <property type="term" value="C:cytosol"/>
    <property type="evidence" value="ECO:0007669"/>
    <property type="project" value="TreeGrafter"/>
</dbReference>
<dbReference type="Proteomes" id="UP000220836">
    <property type="component" value="Unassembled WGS sequence"/>
</dbReference>
<dbReference type="NCBIfam" id="TIGR01822">
    <property type="entry name" value="2am3keto_CoA"/>
    <property type="match status" value="1"/>
</dbReference>
<keyword evidence="10" id="KW-0436">Ligase</keyword>
<evidence type="ECO:0000256" key="4">
    <source>
        <dbReference type="ARBA" id="ARBA00022898"/>
    </source>
</evidence>
<dbReference type="SUPFAM" id="SSF53383">
    <property type="entry name" value="PLP-dependent transferases"/>
    <property type="match status" value="1"/>
</dbReference>
<dbReference type="HAMAP" id="MF_00985">
    <property type="entry name" value="2am3keto_CoA_ligase"/>
    <property type="match status" value="1"/>
</dbReference>
<comment type="pathway">
    <text evidence="1">Porphyrin-containing compound metabolism; protoporphyrin-IX biosynthesis; 5-aminolevulinate from glycine: step 1/1.</text>
</comment>
<dbReference type="GO" id="GO:0006783">
    <property type="term" value="P:heme biosynthetic process"/>
    <property type="evidence" value="ECO:0007669"/>
    <property type="project" value="UniProtKB-KW"/>
</dbReference>
<dbReference type="EC" id="2.3.1.29" evidence="8"/>